<accession>A0A1H6FML4</accession>
<dbReference type="OrthoDB" id="5241393at2"/>
<evidence type="ECO:0000259" key="3">
    <source>
        <dbReference type="Pfam" id="PF02470"/>
    </source>
</evidence>
<dbReference type="Proteomes" id="UP000222056">
    <property type="component" value="Unassembled WGS sequence"/>
</dbReference>
<dbReference type="PANTHER" id="PTHR33371">
    <property type="entry name" value="INTERMEMBRANE PHOSPHOLIPID TRANSPORT SYSTEM BINDING PROTEIN MLAD-RELATED"/>
    <property type="match status" value="1"/>
</dbReference>
<evidence type="ECO:0000313" key="5">
    <source>
        <dbReference type="Proteomes" id="UP000222056"/>
    </source>
</evidence>
<dbReference type="InterPro" id="IPR003399">
    <property type="entry name" value="Mce/MlaD"/>
</dbReference>
<keyword evidence="2" id="KW-0812">Transmembrane</keyword>
<keyword evidence="2" id="KW-0472">Membrane</keyword>
<reference evidence="5" key="1">
    <citation type="submission" date="2016-10" db="EMBL/GenBank/DDBJ databases">
        <authorList>
            <person name="Varghese N."/>
            <person name="Submissions S."/>
        </authorList>
    </citation>
    <scope>NUCLEOTIDE SEQUENCE [LARGE SCALE GENOMIC DNA]</scope>
    <source>
        <strain evidence="5">ATCC 35263</strain>
    </source>
</reference>
<keyword evidence="2" id="KW-1133">Transmembrane helix</keyword>
<proteinExistence type="predicted"/>
<feature type="region of interest" description="Disordered" evidence="1">
    <location>
        <begin position="401"/>
        <end position="467"/>
    </location>
</feature>
<keyword evidence="5" id="KW-1185">Reference proteome</keyword>
<feature type="transmembrane region" description="Helical" evidence="2">
    <location>
        <begin position="7"/>
        <end position="33"/>
    </location>
</feature>
<organism evidence="4 5">
    <name type="scientific">Thermoleophilum album</name>
    <dbReference type="NCBI Taxonomy" id="29539"/>
    <lineage>
        <taxon>Bacteria</taxon>
        <taxon>Bacillati</taxon>
        <taxon>Actinomycetota</taxon>
        <taxon>Thermoleophilia</taxon>
        <taxon>Thermoleophilales</taxon>
        <taxon>Thermoleophilaceae</taxon>
        <taxon>Thermoleophilum</taxon>
    </lineage>
</organism>
<evidence type="ECO:0000256" key="2">
    <source>
        <dbReference type="SAM" id="Phobius"/>
    </source>
</evidence>
<dbReference type="RefSeq" id="WP_093116755.1">
    <property type="nucleotide sequence ID" value="NZ_FNWJ01000001.1"/>
</dbReference>
<dbReference type="InterPro" id="IPR052336">
    <property type="entry name" value="MlaD_Phospholipid_Transporter"/>
</dbReference>
<dbReference type="Pfam" id="PF02470">
    <property type="entry name" value="MlaD"/>
    <property type="match status" value="1"/>
</dbReference>
<dbReference type="AlphaFoldDB" id="A0A1H6FML4"/>
<dbReference type="PANTHER" id="PTHR33371:SF4">
    <property type="entry name" value="INTERMEMBRANE PHOSPHOLIPID TRANSPORT SYSTEM BINDING PROTEIN MLAD"/>
    <property type="match status" value="1"/>
</dbReference>
<evidence type="ECO:0000313" key="4">
    <source>
        <dbReference type="EMBL" id="SEH12151.1"/>
    </source>
</evidence>
<dbReference type="EMBL" id="FNWJ01000001">
    <property type="protein sequence ID" value="SEH12151.1"/>
    <property type="molecule type" value="Genomic_DNA"/>
</dbReference>
<evidence type="ECO:0000256" key="1">
    <source>
        <dbReference type="SAM" id="MobiDB-lite"/>
    </source>
</evidence>
<gene>
    <name evidence="4" type="ORF">SAMN02745716_0999</name>
</gene>
<dbReference type="STRING" id="29539.SAMN02745716_0999"/>
<sequence length="467" mass="50167">MRRRRGAAALTGSPVLVGAVTVLVTVIAVFLAYNANRGLPFVPTYDLKVRLPDAANLVRGNDVRIGGTRVGVISAIHARRDDRGRTYAELTLKLDKTIEPLPADSSVLVRPRSTLGLKYLEITPGSSSRPLRAGSTLSLAAARPRPVELDELFNTFDARTRRGQQRALQGFGNGLAGRGADLNEAIARFPRLLSDLEAVMANLSDPATRLDRFFPALERAAREVAPVADQQAALFVNLDITFAALARVARPYFQETISRSVPALEVATREFPKQRPFLRNSAGLFADLRPGIAALARSAPTLADALAAGSRSLPRTPPLNRRAADVFDTLAEFAADPLVPRGLGQLTRLARALRPALAFLAPVQTTCNYVTLWFRNVSNHLSEGNATGTWQRFVVIAPPLGENSEAGPSNGPANGNTPTLHLHSNPYPNTASPGQPRECEAANEPYLPGTVVGNVPGNQGIRTEGQR</sequence>
<name>A0A1H6FML4_THEAL</name>
<protein>
    <submittedName>
        <fullName evidence="4">Virulence factor Mce family protein</fullName>
    </submittedName>
</protein>
<feature type="domain" description="Mce/MlaD" evidence="3">
    <location>
        <begin position="44"/>
        <end position="125"/>
    </location>
</feature>